<organism evidence="1 2">
    <name type="scientific">Photobacterium angustum</name>
    <dbReference type="NCBI Taxonomy" id="661"/>
    <lineage>
        <taxon>Bacteria</taxon>
        <taxon>Pseudomonadati</taxon>
        <taxon>Pseudomonadota</taxon>
        <taxon>Gammaproteobacteria</taxon>
        <taxon>Vibrionales</taxon>
        <taxon>Vibrionaceae</taxon>
        <taxon>Photobacterium</taxon>
    </lineage>
</organism>
<evidence type="ECO:0000313" key="2">
    <source>
        <dbReference type="Proteomes" id="UP000238730"/>
    </source>
</evidence>
<comment type="caution">
    <text evidence="1">The sequence shown here is derived from an EMBL/GenBank/DDBJ whole genome shotgun (WGS) entry which is preliminary data.</text>
</comment>
<name>A0A2S7VXV6_PHOAN</name>
<sequence>MDAGEWQNSVGPVAKVHEEYLQKLKSGEQLLSITTEFITINTHQSFFVTFYSYRLDSEVYL</sequence>
<gene>
    <name evidence="1" type="ORF">BTO08_05665</name>
</gene>
<proteinExistence type="predicted"/>
<dbReference type="EMBL" id="MSCJ01000001">
    <property type="protein sequence ID" value="PQJ66949.1"/>
    <property type="molecule type" value="Genomic_DNA"/>
</dbReference>
<dbReference type="AlphaFoldDB" id="A0A2S7VXV6"/>
<evidence type="ECO:0000313" key="1">
    <source>
        <dbReference type="EMBL" id="PQJ66949.1"/>
    </source>
</evidence>
<protein>
    <submittedName>
        <fullName evidence="1">Uncharacterized protein</fullName>
    </submittedName>
</protein>
<accession>A0A2S7VXV6</accession>
<dbReference type="Proteomes" id="UP000238730">
    <property type="component" value="Unassembled WGS sequence"/>
</dbReference>
<reference evidence="1 2" key="1">
    <citation type="submission" date="2016-12" db="EMBL/GenBank/DDBJ databases">
        <title>Diversity of luminous bacteria.</title>
        <authorList>
            <person name="Yoshizawa S."/>
            <person name="Kogure K."/>
        </authorList>
    </citation>
    <scope>NUCLEOTIDE SEQUENCE [LARGE SCALE GENOMIC DNA]</scope>
    <source>
        <strain evidence="1 2">LC1-200</strain>
    </source>
</reference>